<keyword evidence="9" id="KW-1185">Reference proteome</keyword>
<dbReference type="NCBIfam" id="NF010996">
    <property type="entry name" value="PRK14421.1"/>
    <property type="match status" value="1"/>
</dbReference>
<dbReference type="Pfam" id="PF00708">
    <property type="entry name" value="Acylphosphatase"/>
    <property type="match status" value="1"/>
</dbReference>
<evidence type="ECO:0000256" key="3">
    <source>
        <dbReference type="ARBA" id="ARBA00047645"/>
    </source>
</evidence>
<proteinExistence type="inferred from homology"/>
<feature type="active site" evidence="4">
    <location>
        <position position="21"/>
    </location>
</feature>
<evidence type="ECO:0000256" key="2">
    <source>
        <dbReference type="ARBA" id="ARBA00012150"/>
    </source>
</evidence>
<dbReference type="PRINTS" id="PR00112">
    <property type="entry name" value="ACYLPHPHTASE"/>
</dbReference>
<dbReference type="InterPro" id="IPR017968">
    <property type="entry name" value="Acylphosphatase_CS"/>
</dbReference>
<gene>
    <name evidence="8" type="ORF">HHL28_08815</name>
</gene>
<dbReference type="EMBL" id="CP051775">
    <property type="protein sequence ID" value="QJE73174.1"/>
    <property type="molecule type" value="Genomic_DNA"/>
</dbReference>
<dbReference type="EC" id="3.6.1.7" evidence="2 4"/>
<comment type="catalytic activity">
    <reaction evidence="3 4">
        <text>an acyl phosphate + H2O = a carboxylate + phosphate + H(+)</text>
        <dbReference type="Rhea" id="RHEA:14965"/>
        <dbReference type="ChEBI" id="CHEBI:15377"/>
        <dbReference type="ChEBI" id="CHEBI:15378"/>
        <dbReference type="ChEBI" id="CHEBI:29067"/>
        <dbReference type="ChEBI" id="CHEBI:43474"/>
        <dbReference type="ChEBI" id="CHEBI:59918"/>
        <dbReference type="EC" id="3.6.1.7"/>
    </reaction>
</comment>
<dbReference type="SUPFAM" id="SSF54975">
    <property type="entry name" value="Acylphosphatase/BLUF domain-like"/>
    <property type="match status" value="1"/>
</dbReference>
<evidence type="ECO:0000313" key="9">
    <source>
        <dbReference type="Proteomes" id="UP000501891"/>
    </source>
</evidence>
<dbReference type="PROSITE" id="PS00151">
    <property type="entry name" value="ACYLPHOSPHATASE_2"/>
    <property type="match status" value="1"/>
</dbReference>
<dbReference type="Gene3D" id="3.30.70.100">
    <property type="match status" value="1"/>
</dbReference>
<name>A0A858R741_9PROT</name>
<keyword evidence="4" id="KW-0378">Hydrolase</keyword>
<dbReference type="PROSITE" id="PS51160">
    <property type="entry name" value="ACYLPHOSPHATASE_3"/>
    <property type="match status" value="1"/>
</dbReference>
<evidence type="ECO:0000256" key="1">
    <source>
        <dbReference type="ARBA" id="ARBA00005614"/>
    </source>
</evidence>
<evidence type="ECO:0000256" key="5">
    <source>
        <dbReference type="RuleBase" id="RU004168"/>
    </source>
</evidence>
<evidence type="ECO:0000256" key="6">
    <source>
        <dbReference type="SAM" id="MobiDB-lite"/>
    </source>
</evidence>
<accession>A0A858R741</accession>
<reference evidence="8" key="1">
    <citation type="submission" date="2020-04" db="EMBL/GenBank/DDBJ databases">
        <title>A desert anoxygenic phototrophic bacterium fixes CO2 using RubisCO under aerobic conditions.</title>
        <authorList>
            <person name="Tang K."/>
        </authorList>
    </citation>
    <scope>NUCLEOTIDE SEQUENCE [LARGE SCALE GENOMIC DNA]</scope>
    <source>
        <strain evidence="8">MIMtkB3</strain>
    </source>
</reference>
<dbReference type="KEGG" id="acru:HHL28_08815"/>
<feature type="domain" description="Acylphosphatase-like" evidence="7">
    <location>
        <begin position="6"/>
        <end position="92"/>
    </location>
</feature>
<dbReference type="InterPro" id="IPR020456">
    <property type="entry name" value="Acylphosphatase"/>
</dbReference>
<evidence type="ECO:0000259" key="7">
    <source>
        <dbReference type="PROSITE" id="PS51160"/>
    </source>
</evidence>
<sequence>MSDRVAVLARIRGKVQGVWYRAWTVEQATARGLDGWVRNRADGSVEALFAGPAAAVESMLDACRQGPPAAQVSGVERHPGDDPGNTGFTQLPTL</sequence>
<dbReference type="GO" id="GO:0003998">
    <property type="term" value="F:acylphosphatase activity"/>
    <property type="evidence" value="ECO:0007669"/>
    <property type="project" value="UniProtKB-EC"/>
</dbReference>
<comment type="similarity">
    <text evidence="1 5">Belongs to the acylphosphatase family.</text>
</comment>
<dbReference type="AlphaFoldDB" id="A0A858R741"/>
<feature type="region of interest" description="Disordered" evidence="6">
    <location>
        <begin position="66"/>
        <end position="94"/>
    </location>
</feature>
<dbReference type="PANTHER" id="PTHR47268">
    <property type="entry name" value="ACYLPHOSPHATASE"/>
    <property type="match status" value="1"/>
</dbReference>
<dbReference type="InterPro" id="IPR001792">
    <property type="entry name" value="Acylphosphatase-like_dom"/>
</dbReference>
<protein>
    <recommendedName>
        <fullName evidence="2 4">acylphosphatase</fullName>
        <ecNumber evidence="2 4">3.6.1.7</ecNumber>
    </recommendedName>
</protein>
<dbReference type="PANTHER" id="PTHR47268:SF4">
    <property type="entry name" value="ACYLPHOSPHATASE"/>
    <property type="match status" value="1"/>
</dbReference>
<dbReference type="Proteomes" id="UP000501891">
    <property type="component" value="Chromosome"/>
</dbReference>
<dbReference type="InterPro" id="IPR036046">
    <property type="entry name" value="Acylphosphatase-like_dom_sf"/>
</dbReference>
<evidence type="ECO:0000256" key="4">
    <source>
        <dbReference type="PROSITE-ProRule" id="PRU00520"/>
    </source>
</evidence>
<evidence type="ECO:0000313" key="8">
    <source>
        <dbReference type="EMBL" id="QJE73174.1"/>
    </source>
</evidence>
<organism evidence="8 9">
    <name type="scientific">Aerophototrophica crusticola</name>
    <dbReference type="NCBI Taxonomy" id="1709002"/>
    <lineage>
        <taxon>Bacteria</taxon>
        <taxon>Pseudomonadati</taxon>
        <taxon>Pseudomonadota</taxon>
        <taxon>Alphaproteobacteria</taxon>
        <taxon>Rhodospirillales</taxon>
        <taxon>Rhodospirillaceae</taxon>
        <taxon>Aerophototrophica</taxon>
    </lineage>
</organism>
<feature type="active site" evidence="4">
    <location>
        <position position="39"/>
    </location>
</feature>